<gene>
    <name evidence="4" type="ORF">GCM10009811_18630</name>
</gene>
<dbReference type="Proteomes" id="UP001499938">
    <property type="component" value="Unassembled WGS sequence"/>
</dbReference>
<reference evidence="4 5" key="1">
    <citation type="journal article" date="2019" name="Int. J. Syst. Evol. Microbiol.">
        <title>The Global Catalogue of Microorganisms (GCM) 10K type strain sequencing project: providing services to taxonomists for standard genome sequencing and annotation.</title>
        <authorList>
            <consortium name="The Broad Institute Genomics Platform"/>
            <consortium name="The Broad Institute Genome Sequencing Center for Infectious Disease"/>
            <person name="Wu L."/>
            <person name="Ma J."/>
        </authorList>
    </citation>
    <scope>NUCLEOTIDE SEQUENCE [LARGE SCALE GENOMIC DNA]</scope>
    <source>
        <strain evidence="4 5">JCM 15592</strain>
    </source>
</reference>
<evidence type="ECO:0000256" key="1">
    <source>
        <dbReference type="ARBA" id="ARBA00023015"/>
    </source>
</evidence>
<evidence type="ECO:0000313" key="4">
    <source>
        <dbReference type="EMBL" id="GAA1794265.1"/>
    </source>
</evidence>
<dbReference type="InterPro" id="IPR018060">
    <property type="entry name" value="HTH_AraC"/>
</dbReference>
<comment type="caution">
    <text evidence="4">The sequence shown here is derived from an EMBL/GenBank/DDBJ whole genome shotgun (WGS) entry which is preliminary data.</text>
</comment>
<name>A0ABN2LND0_9MICO</name>
<dbReference type="InterPro" id="IPR009057">
    <property type="entry name" value="Homeodomain-like_sf"/>
</dbReference>
<organism evidence="4 5">
    <name type="scientific">Nostocoides veronense</name>
    <dbReference type="NCBI Taxonomy" id="330836"/>
    <lineage>
        <taxon>Bacteria</taxon>
        <taxon>Bacillati</taxon>
        <taxon>Actinomycetota</taxon>
        <taxon>Actinomycetes</taxon>
        <taxon>Micrococcales</taxon>
        <taxon>Intrasporangiaceae</taxon>
        <taxon>Nostocoides</taxon>
    </lineage>
</organism>
<feature type="domain" description="HTH araC/xylS-type" evidence="3">
    <location>
        <begin position="90"/>
        <end position="132"/>
    </location>
</feature>
<keyword evidence="2" id="KW-0804">Transcription</keyword>
<evidence type="ECO:0000313" key="5">
    <source>
        <dbReference type="Proteomes" id="UP001499938"/>
    </source>
</evidence>
<dbReference type="Gene3D" id="1.10.10.60">
    <property type="entry name" value="Homeodomain-like"/>
    <property type="match status" value="1"/>
</dbReference>
<dbReference type="SUPFAM" id="SSF46689">
    <property type="entry name" value="Homeodomain-like"/>
    <property type="match status" value="1"/>
</dbReference>
<proteinExistence type="predicted"/>
<evidence type="ECO:0000256" key="2">
    <source>
        <dbReference type="ARBA" id="ARBA00023163"/>
    </source>
</evidence>
<accession>A0ABN2LND0</accession>
<sequence length="132" mass="14127">MEAPVEEYVEGPVPAPLRPYVASLTGYRPTGFAAGVHVGMPSRHLTMIVALDDPVTLSGNGLGEDTVRFDAVVTGLHTQPVRVARVDASLAAAWDLLVSRRGGVSIAEVAEQVGWSRRQFTARFAQEFGARP</sequence>
<keyword evidence="5" id="KW-1185">Reference proteome</keyword>
<dbReference type="PROSITE" id="PS01124">
    <property type="entry name" value="HTH_ARAC_FAMILY_2"/>
    <property type="match status" value="1"/>
</dbReference>
<dbReference type="RefSeq" id="WP_344084017.1">
    <property type="nucleotide sequence ID" value="NZ_BAAAPO010000029.1"/>
</dbReference>
<dbReference type="EMBL" id="BAAAPO010000029">
    <property type="protein sequence ID" value="GAA1794265.1"/>
    <property type="molecule type" value="Genomic_DNA"/>
</dbReference>
<protein>
    <recommendedName>
        <fullName evidence="3">HTH araC/xylS-type domain-containing protein</fullName>
    </recommendedName>
</protein>
<evidence type="ECO:0000259" key="3">
    <source>
        <dbReference type="PROSITE" id="PS01124"/>
    </source>
</evidence>
<keyword evidence="1" id="KW-0805">Transcription regulation</keyword>